<dbReference type="PANTHER" id="PTHR30087">
    <property type="entry name" value="INNER MEMBRANE PROTEIN"/>
    <property type="match status" value="1"/>
</dbReference>
<evidence type="ECO:0000313" key="1">
    <source>
        <dbReference type="EMBL" id="GEN63827.1"/>
    </source>
</evidence>
<sequence>MPAGNCSLMRKILVSACLSGQPVRYNGTAKSVRHPALDRWRAEGRLVFVCPELSAGFSVPRSPAEIAGGCSGEAVLDGAACIVTDGGEDVTDLFIAGARKALALALDCNCAFAILTDGSPSCGSSYIYDGSFSGRVHPGAGVTTALLRRNGIEVFHHTAIDALQRRLSAA</sequence>
<gene>
    <name evidence="1" type="ORF">AOE01nite_20510</name>
</gene>
<reference evidence="1 2" key="1">
    <citation type="submission" date="2019-07" db="EMBL/GenBank/DDBJ databases">
        <title>Whole genome shotgun sequence of Acetobacter oeni NBRC 105207.</title>
        <authorList>
            <person name="Hosoyama A."/>
            <person name="Uohara A."/>
            <person name="Ohji S."/>
            <person name="Ichikawa N."/>
        </authorList>
    </citation>
    <scope>NUCLEOTIDE SEQUENCE [LARGE SCALE GENOMIC DNA]</scope>
    <source>
        <strain evidence="1 2">NBRC 105207</strain>
    </source>
</reference>
<dbReference type="InterPro" id="IPR007553">
    <property type="entry name" value="2-thiour_desulf"/>
</dbReference>
<protein>
    <submittedName>
        <fullName evidence="1">Uncharacterized protein</fullName>
    </submittedName>
</protein>
<dbReference type="Pfam" id="PF04463">
    <property type="entry name" value="2-thiour_desulf"/>
    <property type="match status" value="1"/>
</dbReference>
<accession>A0A511XLK0</accession>
<organism evidence="1 2">
    <name type="scientific">Acetobacter oeni</name>
    <dbReference type="NCBI Taxonomy" id="304077"/>
    <lineage>
        <taxon>Bacteria</taxon>
        <taxon>Pseudomonadati</taxon>
        <taxon>Pseudomonadota</taxon>
        <taxon>Alphaproteobacteria</taxon>
        <taxon>Acetobacterales</taxon>
        <taxon>Acetobacteraceae</taxon>
        <taxon>Acetobacter</taxon>
    </lineage>
</organism>
<dbReference type="Proteomes" id="UP000321746">
    <property type="component" value="Unassembled WGS sequence"/>
</dbReference>
<proteinExistence type="predicted"/>
<name>A0A511XLK0_9PROT</name>
<dbReference type="AlphaFoldDB" id="A0A511XLK0"/>
<keyword evidence="2" id="KW-1185">Reference proteome</keyword>
<dbReference type="PANTHER" id="PTHR30087:SF1">
    <property type="entry name" value="HYPOTHETICAL CYTOSOLIC PROTEIN"/>
    <property type="match status" value="1"/>
</dbReference>
<evidence type="ECO:0000313" key="2">
    <source>
        <dbReference type="Proteomes" id="UP000321746"/>
    </source>
</evidence>
<dbReference type="EMBL" id="BJYG01000026">
    <property type="protein sequence ID" value="GEN63827.1"/>
    <property type="molecule type" value="Genomic_DNA"/>
</dbReference>
<comment type="caution">
    <text evidence="1">The sequence shown here is derived from an EMBL/GenBank/DDBJ whole genome shotgun (WGS) entry which is preliminary data.</text>
</comment>